<accession>A0A396JBY9</accession>
<proteinExistence type="predicted"/>
<dbReference type="PANTHER" id="PTHR46929">
    <property type="entry name" value="EXPRESSED PROTEIN"/>
    <property type="match status" value="1"/>
</dbReference>
<evidence type="ECO:0000313" key="3">
    <source>
        <dbReference type="Proteomes" id="UP000265566"/>
    </source>
</evidence>
<evidence type="ECO:0000313" key="2">
    <source>
        <dbReference type="EMBL" id="RHN73823.1"/>
    </source>
</evidence>
<organism evidence="2 3">
    <name type="scientific">Medicago truncatula</name>
    <name type="common">Barrel medic</name>
    <name type="synonym">Medicago tribuloides</name>
    <dbReference type="NCBI Taxonomy" id="3880"/>
    <lineage>
        <taxon>Eukaryota</taxon>
        <taxon>Viridiplantae</taxon>
        <taxon>Streptophyta</taxon>
        <taxon>Embryophyta</taxon>
        <taxon>Tracheophyta</taxon>
        <taxon>Spermatophyta</taxon>
        <taxon>Magnoliopsida</taxon>
        <taxon>eudicotyledons</taxon>
        <taxon>Gunneridae</taxon>
        <taxon>Pentapetalae</taxon>
        <taxon>rosids</taxon>
        <taxon>fabids</taxon>
        <taxon>Fabales</taxon>
        <taxon>Fabaceae</taxon>
        <taxon>Papilionoideae</taxon>
        <taxon>50 kb inversion clade</taxon>
        <taxon>NPAAA clade</taxon>
        <taxon>Hologalegina</taxon>
        <taxon>IRL clade</taxon>
        <taxon>Trifolieae</taxon>
        <taxon>Medicago</taxon>
    </lineage>
</organism>
<dbReference type="EMBL" id="PSQE01000002">
    <property type="protein sequence ID" value="RHN73823.1"/>
    <property type="molecule type" value="Genomic_DNA"/>
</dbReference>
<protein>
    <submittedName>
        <fullName evidence="2">Putative Myb/SANT-like domain-containing protein</fullName>
    </submittedName>
</protein>
<name>A0A396JBY9_MEDTR</name>
<dbReference type="Proteomes" id="UP000265566">
    <property type="component" value="Chromosome 2"/>
</dbReference>
<feature type="domain" description="Myb/SANT-like" evidence="1">
    <location>
        <begin position="20"/>
        <end position="114"/>
    </location>
</feature>
<reference evidence="3" key="1">
    <citation type="journal article" date="2018" name="Nat. Plants">
        <title>Whole-genome landscape of Medicago truncatula symbiotic genes.</title>
        <authorList>
            <person name="Pecrix Y."/>
            <person name="Staton S.E."/>
            <person name="Sallet E."/>
            <person name="Lelandais-Briere C."/>
            <person name="Moreau S."/>
            <person name="Carrere S."/>
            <person name="Blein T."/>
            <person name="Jardinaud M.F."/>
            <person name="Latrasse D."/>
            <person name="Zouine M."/>
            <person name="Zahm M."/>
            <person name="Kreplak J."/>
            <person name="Mayjonade B."/>
            <person name="Satge C."/>
            <person name="Perez M."/>
            <person name="Cauet S."/>
            <person name="Marande W."/>
            <person name="Chantry-Darmon C."/>
            <person name="Lopez-Roques C."/>
            <person name="Bouchez O."/>
            <person name="Berard A."/>
            <person name="Debelle F."/>
            <person name="Munos S."/>
            <person name="Bendahmane A."/>
            <person name="Berges H."/>
            <person name="Niebel A."/>
            <person name="Buitink J."/>
            <person name="Frugier F."/>
            <person name="Benhamed M."/>
            <person name="Crespi M."/>
            <person name="Gouzy J."/>
            <person name="Gamas P."/>
        </authorList>
    </citation>
    <scope>NUCLEOTIDE SEQUENCE [LARGE SCALE GENOMIC DNA]</scope>
    <source>
        <strain evidence="3">cv. Jemalong A17</strain>
    </source>
</reference>
<comment type="caution">
    <text evidence="2">The sequence shown here is derived from an EMBL/GenBank/DDBJ whole genome shotgun (WGS) entry which is preliminary data.</text>
</comment>
<dbReference type="AlphaFoldDB" id="A0A396JBY9"/>
<evidence type="ECO:0000259" key="1">
    <source>
        <dbReference type="Pfam" id="PF12776"/>
    </source>
</evidence>
<dbReference type="InterPro" id="IPR024752">
    <property type="entry name" value="Myb/SANT-like_dom"/>
</dbReference>
<dbReference type="PANTHER" id="PTHR46929:SF4">
    <property type="entry name" value="MYB_SANT-LIKE DOMAIN-CONTAINING PROTEIN"/>
    <property type="match status" value="1"/>
</dbReference>
<dbReference type="Gramene" id="rna9697">
    <property type="protein sequence ID" value="RHN73823.1"/>
    <property type="gene ID" value="gene9697"/>
</dbReference>
<gene>
    <name evidence="2" type="ORF">MtrunA17_Chr2g0302731</name>
</gene>
<dbReference type="Pfam" id="PF12776">
    <property type="entry name" value="Myb_DNA-bind_3"/>
    <property type="match status" value="1"/>
</dbReference>
<sequence>MAKDKGQSVEPRQDTKEVLRWTDDMDQILLNALIEEVHKGNRHDGSFSPEAYSNVVAVLRSNIDPTMTKQHIKNRMKTLKDRFGEAYDLFGSLSGFGWNSTTRRFTAEEVVWQELIRVSKTTCC</sequence>